<dbReference type="AlphaFoldDB" id="A0A4R6YM75"/>
<dbReference type="InterPro" id="IPR037401">
    <property type="entry name" value="SnoaL-like"/>
</dbReference>
<keyword evidence="7" id="KW-1185">Reference proteome</keyword>
<dbReference type="Pfam" id="PF13474">
    <property type="entry name" value="SnoaL_3"/>
    <property type="match status" value="1"/>
</dbReference>
<accession>A0A4R6YM75</accession>
<dbReference type="GO" id="GO:0009055">
    <property type="term" value="F:electron transfer activity"/>
    <property type="evidence" value="ECO:0007669"/>
    <property type="project" value="InterPro"/>
</dbReference>
<dbReference type="Pfam" id="PF13442">
    <property type="entry name" value="Cytochrome_CBB3"/>
    <property type="match status" value="1"/>
</dbReference>
<evidence type="ECO:0000256" key="3">
    <source>
        <dbReference type="ARBA" id="ARBA00023004"/>
    </source>
</evidence>
<organism evidence="6 7">
    <name type="scientific">Tahibacter aquaticus</name>
    <dbReference type="NCBI Taxonomy" id="520092"/>
    <lineage>
        <taxon>Bacteria</taxon>
        <taxon>Pseudomonadati</taxon>
        <taxon>Pseudomonadota</taxon>
        <taxon>Gammaproteobacteria</taxon>
        <taxon>Lysobacterales</taxon>
        <taxon>Rhodanobacteraceae</taxon>
        <taxon>Tahibacter</taxon>
    </lineage>
</organism>
<dbReference type="SUPFAM" id="SSF46626">
    <property type="entry name" value="Cytochrome c"/>
    <property type="match status" value="1"/>
</dbReference>
<dbReference type="InterPro" id="IPR032710">
    <property type="entry name" value="NTF2-like_dom_sf"/>
</dbReference>
<evidence type="ECO:0000313" key="7">
    <source>
        <dbReference type="Proteomes" id="UP000295293"/>
    </source>
</evidence>
<dbReference type="PROSITE" id="PS51007">
    <property type="entry name" value="CYTC"/>
    <property type="match status" value="1"/>
</dbReference>
<feature type="domain" description="Cytochrome c" evidence="5">
    <location>
        <begin position="67"/>
        <end position="163"/>
    </location>
</feature>
<evidence type="ECO:0000256" key="1">
    <source>
        <dbReference type="ARBA" id="ARBA00022617"/>
    </source>
</evidence>
<keyword evidence="1 4" id="KW-0349">Heme</keyword>
<protein>
    <submittedName>
        <fullName evidence="6">Ketosteroid isomerase-like protein</fullName>
    </submittedName>
</protein>
<dbReference type="InterPro" id="IPR009056">
    <property type="entry name" value="Cyt_c-like_dom"/>
</dbReference>
<proteinExistence type="predicted"/>
<dbReference type="RefSeq" id="WP_133821445.1">
    <property type="nucleotide sequence ID" value="NZ_SNZH01000021.1"/>
</dbReference>
<sequence length="338" mass="35844">MKTLKVILVLGLIGGLGALGFLYSGLYPIGADTPHNALTYWGLETLRERSIARASADLKVPPLDDPAMLLAGGADYNDMCATCHLKPGKATSDLAQGLYPAPPNLSKPASQQAPLTKNLAEGAAARQFWIIKHGIKASAMPAWGPTHDDARIWAMVGFLQKLPTLTPDQYQILTAREGGEAMDHEGMDHAGMDSRASAGMASAQVASHTMPDASDPTAVVEQFQKAVSSGDTAAAADLLDPEVKIFESGGIERSKAEYASHHLASDAAFLKTATVALQSRTGDAVGDLAWVGSESRITAQAKSKPVDLISTETMVLKKTPLGWRIVHIHWSSRPNKTS</sequence>
<dbReference type="GO" id="GO:0020037">
    <property type="term" value="F:heme binding"/>
    <property type="evidence" value="ECO:0007669"/>
    <property type="project" value="InterPro"/>
</dbReference>
<dbReference type="InterPro" id="IPR036909">
    <property type="entry name" value="Cyt_c-like_dom_sf"/>
</dbReference>
<keyword evidence="6" id="KW-0413">Isomerase</keyword>
<keyword evidence="2 4" id="KW-0479">Metal-binding</keyword>
<dbReference type="Proteomes" id="UP000295293">
    <property type="component" value="Unassembled WGS sequence"/>
</dbReference>
<keyword evidence="3 4" id="KW-0408">Iron</keyword>
<dbReference type="Gene3D" id="3.10.450.50">
    <property type="match status" value="1"/>
</dbReference>
<name>A0A4R6YM75_9GAMM</name>
<dbReference type="GO" id="GO:0046872">
    <property type="term" value="F:metal ion binding"/>
    <property type="evidence" value="ECO:0007669"/>
    <property type="project" value="UniProtKB-KW"/>
</dbReference>
<comment type="caution">
    <text evidence="6">The sequence shown here is derived from an EMBL/GenBank/DDBJ whole genome shotgun (WGS) entry which is preliminary data.</text>
</comment>
<dbReference type="SUPFAM" id="SSF54427">
    <property type="entry name" value="NTF2-like"/>
    <property type="match status" value="1"/>
</dbReference>
<evidence type="ECO:0000313" key="6">
    <source>
        <dbReference type="EMBL" id="TDR38339.1"/>
    </source>
</evidence>
<dbReference type="OrthoDB" id="9765171at2"/>
<reference evidence="6 7" key="1">
    <citation type="submission" date="2019-03" db="EMBL/GenBank/DDBJ databases">
        <title>Genomic Encyclopedia of Type Strains, Phase IV (KMG-IV): sequencing the most valuable type-strain genomes for metagenomic binning, comparative biology and taxonomic classification.</title>
        <authorList>
            <person name="Goeker M."/>
        </authorList>
    </citation>
    <scope>NUCLEOTIDE SEQUENCE [LARGE SCALE GENOMIC DNA]</scope>
    <source>
        <strain evidence="6 7">DSM 21667</strain>
    </source>
</reference>
<dbReference type="Gene3D" id="1.10.760.10">
    <property type="entry name" value="Cytochrome c-like domain"/>
    <property type="match status" value="1"/>
</dbReference>
<gene>
    <name evidence="6" type="ORF">DFR29_12111</name>
</gene>
<dbReference type="GO" id="GO:0016853">
    <property type="term" value="F:isomerase activity"/>
    <property type="evidence" value="ECO:0007669"/>
    <property type="project" value="UniProtKB-KW"/>
</dbReference>
<evidence type="ECO:0000256" key="4">
    <source>
        <dbReference type="PROSITE-ProRule" id="PRU00433"/>
    </source>
</evidence>
<evidence type="ECO:0000256" key="2">
    <source>
        <dbReference type="ARBA" id="ARBA00022723"/>
    </source>
</evidence>
<dbReference type="EMBL" id="SNZH01000021">
    <property type="protein sequence ID" value="TDR38339.1"/>
    <property type="molecule type" value="Genomic_DNA"/>
</dbReference>
<evidence type="ECO:0000259" key="5">
    <source>
        <dbReference type="PROSITE" id="PS51007"/>
    </source>
</evidence>